<keyword evidence="5" id="KW-1003">Cell membrane</keyword>
<evidence type="ECO:0000256" key="4">
    <source>
        <dbReference type="ARBA" id="ARBA00022448"/>
    </source>
</evidence>
<dbReference type="PANTHER" id="PTHR23516:SF1">
    <property type="entry name" value="MOLYBDATE-ANION TRANSPORTER"/>
    <property type="match status" value="1"/>
</dbReference>
<accession>A0AAD5TCZ8</accession>
<proteinExistence type="predicted"/>
<evidence type="ECO:0000256" key="12">
    <source>
        <dbReference type="SAM" id="Phobius"/>
    </source>
</evidence>
<gene>
    <name evidence="13" type="primary">MFSD5</name>
    <name evidence="13" type="ORF">HDU87_008380</name>
</gene>
<evidence type="ECO:0000313" key="14">
    <source>
        <dbReference type="Proteomes" id="UP001212152"/>
    </source>
</evidence>
<evidence type="ECO:0000313" key="13">
    <source>
        <dbReference type="EMBL" id="KAJ3171354.1"/>
    </source>
</evidence>
<feature type="transmembrane region" description="Helical" evidence="12">
    <location>
        <begin position="227"/>
        <end position="249"/>
    </location>
</feature>
<organism evidence="13 14">
    <name type="scientific">Geranomyces variabilis</name>
    <dbReference type="NCBI Taxonomy" id="109894"/>
    <lineage>
        <taxon>Eukaryota</taxon>
        <taxon>Fungi</taxon>
        <taxon>Fungi incertae sedis</taxon>
        <taxon>Chytridiomycota</taxon>
        <taxon>Chytridiomycota incertae sedis</taxon>
        <taxon>Chytridiomycetes</taxon>
        <taxon>Spizellomycetales</taxon>
        <taxon>Powellomycetaceae</taxon>
        <taxon>Geranomyces</taxon>
    </lineage>
</organism>
<dbReference type="Proteomes" id="UP001212152">
    <property type="component" value="Unassembled WGS sequence"/>
</dbReference>
<dbReference type="GO" id="GO:0005886">
    <property type="term" value="C:plasma membrane"/>
    <property type="evidence" value="ECO:0007669"/>
    <property type="project" value="UniProtKB-SubCell"/>
</dbReference>
<dbReference type="InterPro" id="IPR008509">
    <property type="entry name" value="MOT2/MFSD5"/>
</dbReference>
<evidence type="ECO:0000256" key="11">
    <source>
        <dbReference type="ARBA" id="ARBA00032555"/>
    </source>
</evidence>
<evidence type="ECO:0000256" key="9">
    <source>
        <dbReference type="ARBA" id="ARBA00023136"/>
    </source>
</evidence>
<comment type="caution">
    <text evidence="13">The sequence shown here is derived from an EMBL/GenBank/DDBJ whole genome shotgun (WGS) entry which is preliminary data.</text>
</comment>
<keyword evidence="9 12" id="KW-0472">Membrane</keyword>
<feature type="transmembrane region" description="Helical" evidence="12">
    <location>
        <begin position="376"/>
        <end position="397"/>
    </location>
</feature>
<dbReference type="InterPro" id="IPR036259">
    <property type="entry name" value="MFS_trans_sf"/>
</dbReference>
<dbReference type="AlphaFoldDB" id="A0AAD5TCZ8"/>
<feature type="transmembrane region" description="Helical" evidence="12">
    <location>
        <begin position="284"/>
        <end position="307"/>
    </location>
</feature>
<evidence type="ECO:0000256" key="5">
    <source>
        <dbReference type="ARBA" id="ARBA00022475"/>
    </source>
</evidence>
<dbReference type="SUPFAM" id="SSF103473">
    <property type="entry name" value="MFS general substrate transporter"/>
    <property type="match status" value="1"/>
</dbReference>
<evidence type="ECO:0000256" key="3">
    <source>
        <dbReference type="ARBA" id="ARBA00021242"/>
    </source>
</evidence>
<feature type="transmembrane region" description="Helical" evidence="12">
    <location>
        <begin position="199"/>
        <end position="221"/>
    </location>
</feature>
<evidence type="ECO:0000256" key="7">
    <source>
        <dbReference type="ARBA" id="ARBA00022989"/>
    </source>
</evidence>
<evidence type="ECO:0000256" key="1">
    <source>
        <dbReference type="ARBA" id="ARBA00003019"/>
    </source>
</evidence>
<keyword evidence="7 12" id="KW-1133">Transmembrane helix</keyword>
<protein>
    <recommendedName>
        <fullName evidence="3">Molybdate-anion transporter</fullName>
    </recommendedName>
    <alternativeName>
        <fullName evidence="10">Major facilitator superfamily domain-containing protein 5</fullName>
    </alternativeName>
    <alternativeName>
        <fullName evidence="11">Molybdate transporter 2 homolog</fullName>
    </alternativeName>
</protein>
<feature type="transmembrane region" description="Helical" evidence="12">
    <location>
        <begin position="433"/>
        <end position="452"/>
    </location>
</feature>
<keyword evidence="8" id="KW-0406">Ion transport</keyword>
<reference evidence="13" key="1">
    <citation type="submission" date="2020-05" db="EMBL/GenBank/DDBJ databases">
        <title>Phylogenomic resolution of chytrid fungi.</title>
        <authorList>
            <person name="Stajich J.E."/>
            <person name="Amses K."/>
            <person name="Simmons R."/>
            <person name="Seto K."/>
            <person name="Myers J."/>
            <person name="Bonds A."/>
            <person name="Quandt C.A."/>
            <person name="Barry K."/>
            <person name="Liu P."/>
            <person name="Grigoriev I."/>
            <person name="Longcore J.E."/>
            <person name="James T.Y."/>
        </authorList>
    </citation>
    <scope>NUCLEOTIDE SEQUENCE</scope>
    <source>
        <strain evidence="13">JEL0379</strain>
    </source>
</reference>
<keyword evidence="14" id="KW-1185">Reference proteome</keyword>
<feature type="transmembrane region" description="Helical" evidence="12">
    <location>
        <begin position="108"/>
        <end position="129"/>
    </location>
</feature>
<feature type="transmembrane region" description="Helical" evidence="12">
    <location>
        <begin position="319"/>
        <end position="339"/>
    </location>
</feature>
<dbReference type="GO" id="GO:0015098">
    <property type="term" value="F:molybdate ion transmembrane transporter activity"/>
    <property type="evidence" value="ECO:0007669"/>
    <property type="project" value="InterPro"/>
</dbReference>
<comment type="subcellular location">
    <subcellularLocation>
        <location evidence="2">Cell membrane</location>
        <topology evidence="2">Multi-pass membrane protein</topology>
    </subcellularLocation>
</comment>
<dbReference type="CDD" id="cd17487">
    <property type="entry name" value="MFS_MFSD5_like"/>
    <property type="match status" value="1"/>
</dbReference>
<dbReference type="PANTHER" id="PTHR23516">
    <property type="entry name" value="SAM (S-ADENOSYL METHIONINE) TRANSPORTER"/>
    <property type="match status" value="1"/>
</dbReference>
<dbReference type="GO" id="GO:0006811">
    <property type="term" value="P:monoatomic ion transport"/>
    <property type="evidence" value="ECO:0007669"/>
    <property type="project" value="UniProtKB-KW"/>
</dbReference>
<evidence type="ECO:0000256" key="10">
    <source>
        <dbReference type="ARBA" id="ARBA00030646"/>
    </source>
</evidence>
<feature type="transmembrane region" description="Helical" evidence="12">
    <location>
        <begin position="409"/>
        <end position="427"/>
    </location>
</feature>
<keyword evidence="4" id="KW-0813">Transport</keyword>
<feature type="transmembrane region" description="Helical" evidence="12">
    <location>
        <begin position="351"/>
        <end position="370"/>
    </location>
</feature>
<evidence type="ECO:0000256" key="6">
    <source>
        <dbReference type="ARBA" id="ARBA00022692"/>
    </source>
</evidence>
<sequence length="478" mass="51841">MAENPTYRAGFGFLVIACAAASYYSRESPAKRVVAAKNAAADNNNDLDTPIDPELPSPVSAERELAEFELFKRNYLLVYSLVMTADWLQGPSTYPLYKYYGYDLAEIAILFVVGFLSSAIFGTLIGSFADKAGRKLACLVFCAIYSLSCLTKLSPTFTVLLFGRLLGGISTSLLFSVFESWMVSEHHSRGFREVLLSDTFSWSTFLNGLVAIMSGILANFVSESYGFVAPFMASMFFLIIAAVVVQTTWKENYGSNKPSGSGGGGDSGKSSIREAAKAIWQDPAILAVGVMQCFFESAMYSFVFLWAPVLEHASASGNIPFGLVFAAFMVSIMIGSVVFKVMLRNGYKHEDIARVTFGVATVALVIPIIAQDEITLFIAFNLFELCCGLYFPSLGTLRSKVVPEETRSTIMNVFRVPLNLIVVGVLLKVDAVASSTVFGVCALLLGVGFVFANRLRARLADEAARPAKHVPLADQGGH</sequence>
<dbReference type="Gene3D" id="1.20.1250.20">
    <property type="entry name" value="MFS general substrate transporter like domains"/>
    <property type="match status" value="1"/>
</dbReference>
<keyword evidence="6 12" id="KW-0812">Transmembrane</keyword>
<comment type="function">
    <text evidence="1">Mediates high-affinity intracellular uptake of the rare oligo-element molybdenum.</text>
</comment>
<evidence type="ECO:0000256" key="2">
    <source>
        <dbReference type="ARBA" id="ARBA00004651"/>
    </source>
</evidence>
<name>A0AAD5TCZ8_9FUNG</name>
<feature type="transmembrane region" description="Helical" evidence="12">
    <location>
        <begin position="6"/>
        <end position="24"/>
    </location>
</feature>
<feature type="transmembrane region" description="Helical" evidence="12">
    <location>
        <begin position="159"/>
        <end position="178"/>
    </location>
</feature>
<dbReference type="EMBL" id="JADGJQ010000087">
    <property type="protein sequence ID" value="KAJ3171354.1"/>
    <property type="molecule type" value="Genomic_DNA"/>
</dbReference>
<evidence type="ECO:0000256" key="8">
    <source>
        <dbReference type="ARBA" id="ARBA00023065"/>
    </source>
</evidence>
<dbReference type="Pfam" id="PF05631">
    <property type="entry name" value="MFS_5"/>
    <property type="match status" value="1"/>
</dbReference>